<evidence type="ECO:0000259" key="2">
    <source>
        <dbReference type="PROSITE" id="PS50090"/>
    </source>
</evidence>
<dbReference type="AlphaFoldDB" id="A0A6A6NLL9"/>
<dbReference type="PROSITE" id="PS51294">
    <property type="entry name" value="HTH_MYB"/>
    <property type="match status" value="1"/>
</dbReference>
<dbReference type="InterPro" id="IPR001005">
    <property type="entry name" value="SANT/Myb"/>
</dbReference>
<dbReference type="PANTHER" id="PTHR46734:SF1">
    <property type="entry name" value="TELOMERIC REPEAT-BINDING FACTOR 1"/>
    <property type="match status" value="1"/>
</dbReference>
<feature type="non-terminal residue" evidence="4">
    <location>
        <position position="1"/>
    </location>
</feature>
<keyword evidence="5" id="KW-1185">Reference proteome</keyword>
<evidence type="ECO:0000313" key="5">
    <source>
        <dbReference type="Proteomes" id="UP000799766"/>
    </source>
</evidence>
<dbReference type="Pfam" id="PF00249">
    <property type="entry name" value="Myb_DNA-binding"/>
    <property type="match status" value="1"/>
</dbReference>
<sequence length="51" mass="5900">KAKRNKWTEEETACLLKGVARFGIGSWKKILSHADYSFNGRSAIDLKDRFR</sequence>
<dbReference type="OrthoDB" id="608866at2759"/>
<dbReference type="Proteomes" id="UP000799766">
    <property type="component" value="Unassembled WGS sequence"/>
</dbReference>
<gene>
    <name evidence="4" type="ORF">BDY21DRAFT_258490</name>
</gene>
<dbReference type="Gene3D" id="1.10.10.60">
    <property type="entry name" value="Homeodomain-like"/>
    <property type="match status" value="1"/>
</dbReference>
<dbReference type="PROSITE" id="PS50090">
    <property type="entry name" value="MYB_LIKE"/>
    <property type="match status" value="1"/>
</dbReference>
<proteinExistence type="predicted"/>
<feature type="domain" description="HTH myb-type" evidence="3">
    <location>
        <begin position="1"/>
        <end position="51"/>
    </location>
</feature>
<dbReference type="InterPro" id="IPR052450">
    <property type="entry name" value="TRBD-Containing_Protein"/>
</dbReference>
<keyword evidence="1" id="KW-0539">Nucleus</keyword>
<dbReference type="InterPro" id="IPR009057">
    <property type="entry name" value="Homeodomain-like_sf"/>
</dbReference>
<feature type="non-terminal residue" evidence="4">
    <location>
        <position position="51"/>
    </location>
</feature>
<dbReference type="InterPro" id="IPR017930">
    <property type="entry name" value="Myb_dom"/>
</dbReference>
<reference evidence="4" key="1">
    <citation type="journal article" date="2020" name="Stud. Mycol.">
        <title>101 Dothideomycetes genomes: a test case for predicting lifestyles and emergence of pathogens.</title>
        <authorList>
            <person name="Haridas S."/>
            <person name="Albert R."/>
            <person name="Binder M."/>
            <person name="Bloem J."/>
            <person name="Labutti K."/>
            <person name="Salamov A."/>
            <person name="Andreopoulos B."/>
            <person name="Baker S."/>
            <person name="Barry K."/>
            <person name="Bills G."/>
            <person name="Bluhm B."/>
            <person name="Cannon C."/>
            <person name="Castanera R."/>
            <person name="Culley D."/>
            <person name="Daum C."/>
            <person name="Ezra D."/>
            <person name="Gonzalez J."/>
            <person name="Henrissat B."/>
            <person name="Kuo A."/>
            <person name="Liang C."/>
            <person name="Lipzen A."/>
            <person name="Lutzoni F."/>
            <person name="Magnuson J."/>
            <person name="Mondo S."/>
            <person name="Nolan M."/>
            <person name="Ohm R."/>
            <person name="Pangilinan J."/>
            <person name="Park H.-J."/>
            <person name="Ramirez L."/>
            <person name="Alfaro M."/>
            <person name="Sun H."/>
            <person name="Tritt A."/>
            <person name="Yoshinaga Y."/>
            <person name="Zwiers L.-H."/>
            <person name="Turgeon B."/>
            <person name="Goodwin S."/>
            <person name="Spatafora J."/>
            <person name="Crous P."/>
            <person name="Grigoriev I."/>
        </authorList>
    </citation>
    <scope>NUCLEOTIDE SEQUENCE</scope>
    <source>
        <strain evidence="4">ATCC 16933</strain>
    </source>
</reference>
<name>A0A6A6NLL9_9PEZI</name>
<evidence type="ECO:0000256" key="1">
    <source>
        <dbReference type="ARBA" id="ARBA00023242"/>
    </source>
</evidence>
<dbReference type="EMBL" id="MU001707">
    <property type="protein sequence ID" value="KAF2452549.1"/>
    <property type="molecule type" value="Genomic_DNA"/>
</dbReference>
<evidence type="ECO:0000259" key="3">
    <source>
        <dbReference type="PROSITE" id="PS51294"/>
    </source>
</evidence>
<accession>A0A6A6NLL9</accession>
<dbReference type="SMART" id="SM00717">
    <property type="entry name" value="SANT"/>
    <property type="match status" value="1"/>
</dbReference>
<dbReference type="CDD" id="cd11660">
    <property type="entry name" value="SANT_TRF"/>
    <property type="match status" value="1"/>
</dbReference>
<dbReference type="SUPFAM" id="SSF46689">
    <property type="entry name" value="Homeodomain-like"/>
    <property type="match status" value="1"/>
</dbReference>
<organism evidence="4 5">
    <name type="scientific">Lineolata rhizophorae</name>
    <dbReference type="NCBI Taxonomy" id="578093"/>
    <lineage>
        <taxon>Eukaryota</taxon>
        <taxon>Fungi</taxon>
        <taxon>Dikarya</taxon>
        <taxon>Ascomycota</taxon>
        <taxon>Pezizomycotina</taxon>
        <taxon>Dothideomycetes</taxon>
        <taxon>Dothideomycetes incertae sedis</taxon>
        <taxon>Lineolatales</taxon>
        <taxon>Lineolataceae</taxon>
        <taxon>Lineolata</taxon>
    </lineage>
</organism>
<protein>
    <submittedName>
        <fullName evidence="4">Uncharacterized protein</fullName>
    </submittedName>
</protein>
<feature type="domain" description="Myb-like" evidence="2">
    <location>
        <begin position="1"/>
        <end position="51"/>
    </location>
</feature>
<dbReference type="PANTHER" id="PTHR46734">
    <property type="entry name" value="TELOMERIC REPEAT-BINDING FACTOR 1 TERF1"/>
    <property type="match status" value="1"/>
</dbReference>
<evidence type="ECO:0000313" key="4">
    <source>
        <dbReference type="EMBL" id="KAF2452549.1"/>
    </source>
</evidence>